<evidence type="ECO:0000256" key="4">
    <source>
        <dbReference type="ARBA" id="ARBA00022801"/>
    </source>
</evidence>
<dbReference type="InterPro" id="IPR033116">
    <property type="entry name" value="TRYPSIN_SER"/>
</dbReference>
<evidence type="ECO:0000256" key="5">
    <source>
        <dbReference type="ARBA" id="ARBA00022825"/>
    </source>
</evidence>
<comment type="caution">
    <text evidence="7">Lacks conserved residue(s) required for the propagation of feature annotation.</text>
</comment>
<feature type="non-terminal residue" evidence="12">
    <location>
        <position position="882"/>
    </location>
</feature>
<dbReference type="Pfam" id="PF00431">
    <property type="entry name" value="CUB"/>
    <property type="match status" value="3"/>
</dbReference>
<dbReference type="SUPFAM" id="SSF50494">
    <property type="entry name" value="Trypsin-like serine proteases"/>
    <property type="match status" value="1"/>
</dbReference>
<dbReference type="FunFam" id="2.40.10.10:FF:000006">
    <property type="entry name" value="Serine proteinase stubble"/>
    <property type="match status" value="1"/>
</dbReference>
<keyword evidence="5" id="KW-0720">Serine protease</keyword>
<dbReference type="Gene3D" id="2.60.120.290">
    <property type="entry name" value="Spermadhesin, CUB domain"/>
    <property type="match status" value="3"/>
</dbReference>
<dbReference type="InterPro" id="IPR013098">
    <property type="entry name" value="Ig_I-set"/>
</dbReference>
<dbReference type="InterPro" id="IPR000859">
    <property type="entry name" value="CUB_dom"/>
</dbReference>
<feature type="domain" description="CUB" evidence="9">
    <location>
        <begin position="281"/>
        <end position="394"/>
    </location>
</feature>
<dbReference type="Gene3D" id="2.60.40.10">
    <property type="entry name" value="Immunoglobulins"/>
    <property type="match status" value="2"/>
</dbReference>
<dbReference type="InterPro" id="IPR036179">
    <property type="entry name" value="Ig-like_dom_sf"/>
</dbReference>
<dbReference type="InterPro" id="IPR013783">
    <property type="entry name" value="Ig-like_fold"/>
</dbReference>
<keyword evidence="13" id="KW-1185">Reference proteome</keyword>
<dbReference type="FunFam" id="2.60.120.290:FF:000013">
    <property type="entry name" value="Membrane frizzled-related protein"/>
    <property type="match status" value="3"/>
</dbReference>
<feature type="domain" description="Ig-like" evidence="11">
    <location>
        <begin position="405"/>
        <end position="489"/>
    </location>
</feature>
<accession>A0A087U201</accession>
<evidence type="ECO:0000259" key="11">
    <source>
        <dbReference type="PROSITE" id="PS50835"/>
    </source>
</evidence>
<feature type="domain" description="Peptidase S1" evidence="10">
    <location>
        <begin position="634"/>
        <end position="881"/>
    </location>
</feature>
<evidence type="ECO:0000256" key="7">
    <source>
        <dbReference type="PROSITE-ProRule" id="PRU00059"/>
    </source>
</evidence>
<proteinExistence type="predicted"/>
<keyword evidence="4" id="KW-0378">Hydrolase</keyword>
<evidence type="ECO:0000259" key="10">
    <source>
        <dbReference type="PROSITE" id="PS50240"/>
    </source>
</evidence>
<dbReference type="InterPro" id="IPR001314">
    <property type="entry name" value="Peptidase_S1A"/>
</dbReference>
<dbReference type="AlphaFoldDB" id="A0A087U201"/>
<evidence type="ECO:0000313" key="13">
    <source>
        <dbReference type="Proteomes" id="UP000054359"/>
    </source>
</evidence>
<dbReference type="PROSITE" id="PS01180">
    <property type="entry name" value="CUB"/>
    <property type="match status" value="3"/>
</dbReference>
<evidence type="ECO:0000256" key="3">
    <source>
        <dbReference type="ARBA" id="ARBA00022729"/>
    </source>
</evidence>
<dbReference type="SMART" id="SM00020">
    <property type="entry name" value="Tryp_SPc"/>
    <property type="match status" value="1"/>
</dbReference>
<dbReference type="Pfam" id="PF07679">
    <property type="entry name" value="I-set"/>
    <property type="match status" value="1"/>
</dbReference>
<name>A0A087U201_STEMI</name>
<evidence type="ECO:0000259" key="9">
    <source>
        <dbReference type="PROSITE" id="PS01180"/>
    </source>
</evidence>
<dbReference type="CDD" id="cd00190">
    <property type="entry name" value="Tryp_SPc"/>
    <property type="match status" value="1"/>
</dbReference>
<evidence type="ECO:0000256" key="2">
    <source>
        <dbReference type="ARBA" id="ARBA00022670"/>
    </source>
</evidence>
<evidence type="ECO:0000256" key="8">
    <source>
        <dbReference type="SAM" id="SignalP"/>
    </source>
</evidence>
<dbReference type="SUPFAM" id="SSF49854">
    <property type="entry name" value="Spermadhesin, CUB domain"/>
    <property type="match status" value="3"/>
</dbReference>
<feature type="domain" description="Ig-like" evidence="11">
    <location>
        <begin position="492"/>
        <end position="599"/>
    </location>
</feature>
<dbReference type="GO" id="GO:0005615">
    <property type="term" value="C:extracellular space"/>
    <property type="evidence" value="ECO:0007669"/>
    <property type="project" value="TreeGrafter"/>
</dbReference>
<dbReference type="Pfam" id="PF00089">
    <property type="entry name" value="Trypsin"/>
    <property type="match status" value="1"/>
</dbReference>
<dbReference type="Proteomes" id="UP000054359">
    <property type="component" value="Unassembled WGS sequence"/>
</dbReference>
<reference evidence="12 13" key="1">
    <citation type="submission" date="2013-11" db="EMBL/GenBank/DDBJ databases">
        <title>Genome sequencing of Stegodyphus mimosarum.</title>
        <authorList>
            <person name="Bechsgaard J."/>
        </authorList>
    </citation>
    <scope>NUCLEOTIDE SEQUENCE [LARGE SCALE GENOMIC DNA]</scope>
</reference>
<organism evidence="12 13">
    <name type="scientific">Stegodyphus mimosarum</name>
    <name type="common">African social velvet spider</name>
    <dbReference type="NCBI Taxonomy" id="407821"/>
    <lineage>
        <taxon>Eukaryota</taxon>
        <taxon>Metazoa</taxon>
        <taxon>Ecdysozoa</taxon>
        <taxon>Arthropoda</taxon>
        <taxon>Chelicerata</taxon>
        <taxon>Arachnida</taxon>
        <taxon>Araneae</taxon>
        <taxon>Araneomorphae</taxon>
        <taxon>Entelegynae</taxon>
        <taxon>Eresoidea</taxon>
        <taxon>Eresidae</taxon>
        <taxon>Stegodyphus</taxon>
    </lineage>
</organism>
<dbReference type="CDD" id="cd00041">
    <property type="entry name" value="CUB"/>
    <property type="match status" value="3"/>
</dbReference>
<dbReference type="PROSITE" id="PS00135">
    <property type="entry name" value="TRYPSIN_SER"/>
    <property type="match status" value="1"/>
</dbReference>
<dbReference type="Gene3D" id="2.40.10.10">
    <property type="entry name" value="Trypsin-like serine proteases"/>
    <property type="match status" value="2"/>
</dbReference>
<dbReference type="SMART" id="SM00042">
    <property type="entry name" value="CUB"/>
    <property type="match status" value="3"/>
</dbReference>
<dbReference type="InterPro" id="IPR043504">
    <property type="entry name" value="Peptidase_S1_PA_chymotrypsin"/>
</dbReference>
<dbReference type="InterPro" id="IPR001254">
    <property type="entry name" value="Trypsin_dom"/>
</dbReference>
<dbReference type="GO" id="GO:0004252">
    <property type="term" value="F:serine-type endopeptidase activity"/>
    <property type="evidence" value="ECO:0007669"/>
    <property type="project" value="InterPro"/>
</dbReference>
<dbReference type="PRINTS" id="PR00722">
    <property type="entry name" value="CHYMOTRYPSIN"/>
</dbReference>
<keyword evidence="1" id="KW-0768">Sushi</keyword>
<keyword evidence="3 8" id="KW-0732">Signal</keyword>
<dbReference type="InterPro" id="IPR035914">
    <property type="entry name" value="Sperma_CUB_dom_sf"/>
</dbReference>
<protein>
    <submittedName>
        <fullName evidence="12">Coagulation factor X</fullName>
    </submittedName>
</protein>
<dbReference type="InterPro" id="IPR007110">
    <property type="entry name" value="Ig-like_dom"/>
</dbReference>
<feature type="domain" description="CUB" evidence="9">
    <location>
        <begin position="159"/>
        <end position="271"/>
    </location>
</feature>
<dbReference type="OrthoDB" id="546450at2759"/>
<feature type="domain" description="CUB" evidence="9">
    <location>
        <begin position="39"/>
        <end position="154"/>
    </location>
</feature>
<gene>
    <name evidence="12" type="ORF">X975_10384</name>
</gene>
<evidence type="ECO:0000256" key="1">
    <source>
        <dbReference type="ARBA" id="ARBA00022659"/>
    </source>
</evidence>
<keyword evidence="6" id="KW-1015">Disulfide bond</keyword>
<sequence>MKWRQIISLVLLFMRFTDGGEHSLSRRVVREAKEADDDCIWNLTVAGSGGTLTSPKYPDNYPSNVDCRWQLSATEPNATIYLRIDKLHIEPDTDCKLDYLQVYLGASTLSPSLGPFCGNINDRVLKTNSSKLLLVFHSDPVYEDKGFAIDYFTQTQKDCQTSLTEGSGVLRSPGFPENYPDSIDCWTLITVNPNKKITLFFDTLDLEYGENCTFDYVKIFDGSTRDSPVLGSVCSHLSETKFESSNNVLLIHFHSDESVNKRGYRAHYASIDKRSSPIGDCLWESDESNGTIASPNYPSNYPSFSNCSIWLQAPQRETILLIFDALQLEMEANCTYDYLQIKEGPPSNSSTIGRYCGRGNEPKNLTTTSNEVELIFRSDDFAEFSGFKIRYQFLKNETDTESSRPENVRGSTAVKNSFLNIPQNTTLSKGSSHMIHCSARDLNARIRWLKGDHFLAGGNPLPGLRMLSNGTLWIQRMDQHLSGMYTCVAVSPDDTISVNVYVRLENESSSSNSTCEIVFRKIPKDSSFAEGEFAHLECLAAGTHVQLSWEKNGEPLERKEHMTLLKNGFLFLDKVTLADTGIYTCVAFDEAANCQKRASAFLQVSKRANIEEICGRSKVGQPSNDVPLMQHGKIVGGHNTKKGAYPWQVMLWEPNLESFCGGSLLNERWIATAAHCFVNYRGLRWDRIVIKIGKHDREYEEQEEFRTSIADPSSIVVHPAYDKLTFDNDLALVRLRDHVQFTDYILPICLSDKELGEKLLTGDRDISQVRMGTVTGWGKLKQHGLSPRFLQEIRLPIVDQKTCMASTNYTVSRNMFCAGYAQEIVGDACHGDSGGPFVMNYQARWYLIGVVSWGEGCGKANKYGFYTRIPNYLPWIKGILKS</sequence>
<evidence type="ECO:0000313" key="12">
    <source>
        <dbReference type="EMBL" id="KFM71390.1"/>
    </source>
</evidence>
<dbReference type="InterPro" id="IPR009003">
    <property type="entry name" value="Peptidase_S1_PA"/>
</dbReference>
<dbReference type="PANTHER" id="PTHR24255:SF38">
    <property type="entry name" value="MANNAN-BINDING LECTIN SERINE PROTEASE 1-LIKE"/>
    <property type="match status" value="1"/>
</dbReference>
<dbReference type="SMART" id="SM00409">
    <property type="entry name" value="IG"/>
    <property type="match status" value="2"/>
</dbReference>
<dbReference type="PROSITE" id="PS50240">
    <property type="entry name" value="TRYPSIN_DOM"/>
    <property type="match status" value="1"/>
</dbReference>
<dbReference type="PANTHER" id="PTHR24255">
    <property type="entry name" value="COMPLEMENT COMPONENT 1, S SUBCOMPONENT-RELATED"/>
    <property type="match status" value="1"/>
</dbReference>
<dbReference type="InterPro" id="IPR003598">
    <property type="entry name" value="Ig_sub2"/>
</dbReference>
<dbReference type="GO" id="GO:0006508">
    <property type="term" value="P:proteolysis"/>
    <property type="evidence" value="ECO:0007669"/>
    <property type="project" value="UniProtKB-KW"/>
</dbReference>
<dbReference type="STRING" id="407821.A0A087U201"/>
<dbReference type="SMART" id="SM00408">
    <property type="entry name" value="IGc2"/>
    <property type="match status" value="2"/>
</dbReference>
<feature type="signal peptide" evidence="8">
    <location>
        <begin position="1"/>
        <end position="19"/>
    </location>
</feature>
<evidence type="ECO:0000256" key="6">
    <source>
        <dbReference type="ARBA" id="ARBA00023157"/>
    </source>
</evidence>
<dbReference type="SUPFAM" id="SSF48726">
    <property type="entry name" value="Immunoglobulin"/>
    <property type="match status" value="2"/>
</dbReference>
<dbReference type="InterPro" id="IPR003599">
    <property type="entry name" value="Ig_sub"/>
</dbReference>
<dbReference type="OMA" id="TIFECNA"/>
<feature type="chain" id="PRO_5001830177" evidence="8">
    <location>
        <begin position="20"/>
        <end position="882"/>
    </location>
</feature>
<dbReference type="EMBL" id="KK117776">
    <property type="protein sequence ID" value="KFM71390.1"/>
    <property type="molecule type" value="Genomic_DNA"/>
</dbReference>
<dbReference type="PROSITE" id="PS50835">
    <property type="entry name" value="IG_LIKE"/>
    <property type="match status" value="2"/>
</dbReference>
<keyword evidence="2" id="KW-0645">Protease</keyword>